<dbReference type="AlphaFoldDB" id="A0A9P4N8D7"/>
<evidence type="ECO:0000313" key="3">
    <source>
        <dbReference type="Proteomes" id="UP000800093"/>
    </source>
</evidence>
<dbReference type="EMBL" id="ML986616">
    <property type="protein sequence ID" value="KAF2264401.1"/>
    <property type="molecule type" value="Genomic_DNA"/>
</dbReference>
<reference evidence="3" key="1">
    <citation type="journal article" date="2020" name="Stud. Mycol.">
        <title>101 Dothideomycetes genomes: A test case for predicting lifestyles and emergence of pathogens.</title>
        <authorList>
            <person name="Haridas S."/>
            <person name="Albert R."/>
            <person name="Binder M."/>
            <person name="Bloem J."/>
            <person name="LaButti K."/>
            <person name="Salamov A."/>
            <person name="Andreopoulos B."/>
            <person name="Baker S."/>
            <person name="Barry K."/>
            <person name="Bills G."/>
            <person name="Bluhm B."/>
            <person name="Cannon C."/>
            <person name="Castanera R."/>
            <person name="Culley D."/>
            <person name="Daum C."/>
            <person name="Ezra D."/>
            <person name="Gonzalez J."/>
            <person name="Henrissat B."/>
            <person name="Kuo A."/>
            <person name="Liang C."/>
            <person name="Lipzen A."/>
            <person name="Lutzoni F."/>
            <person name="Magnuson J."/>
            <person name="Mondo S."/>
            <person name="Nolan M."/>
            <person name="Ohm R."/>
            <person name="Pangilinan J."/>
            <person name="Park H.-J."/>
            <person name="Ramirez L."/>
            <person name="Alfaro M."/>
            <person name="Sun H."/>
            <person name="Tritt A."/>
            <person name="Yoshinaga Y."/>
            <person name="Zwiers L.-H."/>
            <person name="Turgeon B."/>
            <person name="Goodwin S."/>
            <person name="Spatafora J."/>
            <person name="Crous P."/>
            <person name="Grigoriev I."/>
        </authorList>
    </citation>
    <scope>NUCLEOTIDE SEQUENCE [LARGE SCALE GENOMIC DNA]</scope>
    <source>
        <strain evidence="3">CBS 304.66</strain>
    </source>
</reference>
<proteinExistence type="predicted"/>
<comment type="caution">
    <text evidence="2">The sequence shown here is derived from an EMBL/GenBank/DDBJ whole genome shotgun (WGS) entry which is preliminary data.</text>
</comment>
<accession>A0A9P4N8D7</accession>
<evidence type="ECO:0000256" key="1">
    <source>
        <dbReference type="SAM" id="SignalP"/>
    </source>
</evidence>
<feature type="signal peptide" evidence="1">
    <location>
        <begin position="1"/>
        <end position="18"/>
    </location>
</feature>
<name>A0A9P4N8D7_9PLEO</name>
<organism evidence="2 3">
    <name type="scientific">Lojkania enalia</name>
    <dbReference type="NCBI Taxonomy" id="147567"/>
    <lineage>
        <taxon>Eukaryota</taxon>
        <taxon>Fungi</taxon>
        <taxon>Dikarya</taxon>
        <taxon>Ascomycota</taxon>
        <taxon>Pezizomycotina</taxon>
        <taxon>Dothideomycetes</taxon>
        <taxon>Pleosporomycetidae</taxon>
        <taxon>Pleosporales</taxon>
        <taxon>Pleosporales incertae sedis</taxon>
        <taxon>Lojkania</taxon>
    </lineage>
</organism>
<keyword evidence="3" id="KW-1185">Reference proteome</keyword>
<dbReference type="OrthoDB" id="3795775at2759"/>
<evidence type="ECO:0000313" key="2">
    <source>
        <dbReference type="EMBL" id="KAF2264401.1"/>
    </source>
</evidence>
<protein>
    <recommendedName>
        <fullName evidence="4">AA1-like domain-containing protein</fullName>
    </recommendedName>
</protein>
<dbReference type="Proteomes" id="UP000800093">
    <property type="component" value="Unassembled WGS sequence"/>
</dbReference>
<feature type="chain" id="PRO_5040439884" description="AA1-like domain-containing protein" evidence="1">
    <location>
        <begin position="19"/>
        <end position="168"/>
    </location>
</feature>
<keyword evidence="1" id="KW-0732">Signal</keyword>
<gene>
    <name evidence="2" type="ORF">CC78DRAFT_568339</name>
</gene>
<sequence length="168" mass="18510">MHFVTDTILALVSGLAIAIPSPPLLSRDELALHVSQFGAFLSNDSRIPSHVSFHVVDSHPDHPGETNCVFVTQDSHSLFGSGWMISSCDPGLEFDFYLRQDSMKLSRLFYMDPADNNCSADRLVRSPCFQAGHLILVERDLRTRLHSGDAQPYPAPALLASGEMLRGD</sequence>
<evidence type="ECO:0008006" key="4">
    <source>
        <dbReference type="Google" id="ProtNLM"/>
    </source>
</evidence>